<sequence length="679" mass="77522">MLLAQGESYEAFKSAMNELDVSLKCNVIWENDSVAYRCNTCALTPCMSLCASCFQSANHEGHDFTRFFSREGGACDCGNSDVIKPIGFCPRHGENAVRPPSPSPLIVSLPRHIFVKLLVCLFLEWRGFSERYSQERDALGWEEPFNLATFCDSLVNPVMLLINFLQECVNYGGPMREAMAEILMDKELYQALTERNSDDEELSFTSDMSLDWRTRSKFRADQLSIFSENLQSYFPYLGPAHLECECLLDELLFWVLRMNFPQNLINFALSMLSEPNYTDALSVRFFTWYPLVANCVRNLCIYQQQRERNSDVVQTTCRMNVNWRIVRGEHRENDNADLVQRSFTLEFEALALTMFNFITAIVQQQHYVAAVAFFDKIAAALSEWLRKIGAWATGEVLTCPKYCVSFHLPLHRHLSTALTHFNDMEMFRKHVEDFRKDEQLLRRIILHPLKIQVARAEYYAGMWVRNGNQLRVQAIIYAQSHINASFQTPDLDLIRYCAANVDPDWFLEALIHNFHLVDVFRFAVLHKPSPADMDVSGTDLAPKTARDVGTGRATPDDIADANWEKCAEKIKVILKDLPPGKADVIMTALHERTLKNLDNPSAPSSSIQYIDEDVGNLSELGYIFNEDHADVITRMEWVDPMIAAALRLLTELVVLLANCGASPEATLRAEMVSWPIYND</sequence>
<name>A0A0N4YTG7_NIPBR</name>
<evidence type="ECO:0000256" key="7">
    <source>
        <dbReference type="ARBA" id="ARBA00022833"/>
    </source>
</evidence>
<feature type="zinc finger region" description="UBR-type" evidence="9">
    <location>
        <begin position="23"/>
        <end position="94"/>
    </location>
</feature>
<dbReference type="UniPathway" id="UPA00143"/>
<dbReference type="EC" id="2.3.2.27" evidence="10"/>
<keyword evidence="6 10" id="KW-0833">Ubl conjugation pathway</keyword>
<keyword evidence="13" id="KW-1185">Reference proteome</keyword>
<dbReference type="GO" id="GO:0016567">
    <property type="term" value="P:protein ubiquitination"/>
    <property type="evidence" value="ECO:0007669"/>
    <property type="project" value="UniProtKB-UniRule"/>
</dbReference>
<evidence type="ECO:0000256" key="2">
    <source>
        <dbReference type="ARBA" id="ARBA00004906"/>
    </source>
</evidence>
<dbReference type="GO" id="GO:0061630">
    <property type="term" value="F:ubiquitin protein ligase activity"/>
    <property type="evidence" value="ECO:0007669"/>
    <property type="project" value="UniProtKB-UniRule"/>
</dbReference>
<evidence type="ECO:0000256" key="9">
    <source>
        <dbReference type="PROSITE-ProRule" id="PRU00508"/>
    </source>
</evidence>
<dbReference type="GO" id="GO:0005737">
    <property type="term" value="C:cytoplasm"/>
    <property type="evidence" value="ECO:0007669"/>
    <property type="project" value="TreeGrafter"/>
</dbReference>
<evidence type="ECO:0000313" key="12">
    <source>
        <dbReference type="EMBL" id="VDL84277.1"/>
    </source>
</evidence>
<protein>
    <recommendedName>
        <fullName evidence="10">E3 ubiquitin-protein ligase</fullName>
        <ecNumber evidence="10">2.3.2.27</ecNumber>
    </recommendedName>
</protein>
<evidence type="ECO:0000313" key="13">
    <source>
        <dbReference type="Proteomes" id="UP000271162"/>
    </source>
</evidence>
<dbReference type="Proteomes" id="UP000271162">
    <property type="component" value="Unassembled WGS sequence"/>
</dbReference>
<organism evidence="14">
    <name type="scientific">Nippostrongylus brasiliensis</name>
    <name type="common">Rat hookworm</name>
    <dbReference type="NCBI Taxonomy" id="27835"/>
    <lineage>
        <taxon>Eukaryota</taxon>
        <taxon>Metazoa</taxon>
        <taxon>Ecdysozoa</taxon>
        <taxon>Nematoda</taxon>
        <taxon>Chromadorea</taxon>
        <taxon>Rhabditida</taxon>
        <taxon>Rhabditina</taxon>
        <taxon>Rhabditomorpha</taxon>
        <taxon>Strongyloidea</taxon>
        <taxon>Heligmosomidae</taxon>
        <taxon>Nippostrongylus</taxon>
    </lineage>
</organism>
<dbReference type="PROSITE" id="PS51157">
    <property type="entry name" value="ZF_UBR"/>
    <property type="match status" value="1"/>
</dbReference>
<dbReference type="SMART" id="SM00396">
    <property type="entry name" value="ZnF_UBR1"/>
    <property type="match status" value="1"/>
</dbReference>
<dbReference type="EMBL" id="UYSL01025246">
    <property type="protein sequence ID" value="VDL84277.1"/>
    <property type="molecule type" value="Genomic_DNA"/>
</dbReference>
<dbReference type="GO" id="GO:0000151">
    <property type="term" value="C:ubiquitin ligase complex"/>
    <property type="evidence" value="ECO:0007669"/>
    <property type="project" value="TreeGrafter"/>
</dbReference>
<dbReference type="GO" id="GO:0071596">
    <property type="term" value="P:ubiquitin-dependent protein catabolic process via the N-end rule pathway"/>
    <property type="evidence" value="ECO:0007669"/>
    <property type="project" value="UniProtKB-UniRule"/>
</dbReference>
<dbReference type="Pfam" id="PF02207">
    <property type="entry name" value="zf-UBR"/>
    <property type="match status" value="1"/>
</dbReference>
<evidence type="ECO:0000256" key="5">
    <source>
        <dbReference type="ARBA" id="ARBA00022771"/>
    </source>
</evidence>
<evidence type="ECO:0000256" key="6">
    <source>
        <dbReference type="ARBA" id="ARBA00022786"/>
    </source>
</evidence>
<dbReference type="GO" id="GO:0008270">
    <property type="term" value="F:zinc ion binding"/>
    <property type="evidence" value="ECO:0007669"/>
    <property type="project" value="UniProtKB-UniRule"/>
</dbReference>
<dbReference type="InterPro" id="IPR003126">
    <property type="entry name" value="Znf_UBR"/>
</dbReference>
<dbReference type="PANTHER" id="PTHR21497">
    <property type="entry name" value="UBIQUITIN LIGASE E3 ALPHA-RELATED"/>
    <property type="match status" value="1"/>
</dbReference>
<dbReference type="STRING" id="27835.A0A0N4YTG7"/>
<dbReference type="PANTHER" id="PTHR21497:SF39">
    <property type="entry name" value="E3 UBIQUITIN-PROTEIN LIGASE UBR3"/>
    <property type="match status" value="1"/>
</dbReference>
<evidence type="ECO:0000256" key="4">
    <source>
        <dbReference type="ARBA" id="ARBA00022723"/>
    </source>
</evidence>
<comment type="function">
    <text evidence="10">Ubiquitin ligase protein which is a component of the N-end rule pathway. Recognizes and binds to proteins bearing specific N-terminal residues that are destabilizing according to the N-end rule, leading to their ubiquitination and subsequent degradation.</text>
</comment>
<evidence type="ECO:0000313" key="14">
    <source>
        <dbReference type="WBParaSite" id="NBR_0002053901-mRNA-1"/>
    </source>
</evidence>
<dbReference type="InterPro" id="IPR039164">
    <property type="entry name" value="UBR1-like"/>
</dbReference>
<keyword evidence="5 10" id="KW-0863">Zinc-finger</keyword>
<accession>A0A0N4YTG7</accession>
<keyword evidence="4 10" id="KW-0479">Metal-binding</keyword>
<evidence type="ECO:0000256" key="8">
    <source>
        <dbReference type="ARBA" id="ARBA00046341"/>
    </source>
</evidence>
<reference evidence="14" key="1">
    <citation type="submission" date="2017-02" db="UniProtKB">
        <authorList>
            <consortium name="WormBaseParasite"/>
        </authorList>
    </citation>
    <scope>IDENTIFICATION</scope>
</reference>
<comment type="pathway">
    <text evidence="2 10">Protein modification; protein ubiquitination.</text>
</comment>
<feature type="domain" description="UBR-type" evidence="11">
    <location>
        <begin position="23"/>
        <end position="94"/>
    </location>
</feature>
<dbReference type="OMA" id="HANHDFN"/>
<reference evidence="12 13" key="2">
    <citation type="submission" date="2018-11" db="EMBL/GenBank/DDBJ databases">
        <authorList>
            <consortium name="Pathogen Informatics"/>
        </authorList>
    </citation>
    <scope>NUCLEOTIDE SEQUENCE [LARGE SCALE GENOMIC DNA]</scope>
</reference>
<keyword evidence="7 10" id="KW-0862">Zinc</keyword>
<comment type="similarity">
    <text evidence="8 10">Belongs to the E3 ubiquitin-protein ligase UBR1-like family.</text>
</comment>
<evidence type="ECO:0000256" key="3">
    <source>
        <dbReference type="ARBA" id="ARBA00022679"/>
    </source>
</evidence>
<dbReference type="CDD" id="cd19673">
    <property type="entry name" value="UBR-box_UBR3"/>
    <property type="match status" value="1"/>
</dbReference>
<dbReference type="Gene3D" id="2.10.110.30">
    <property type="match status" value="1"/>
</dbReference>
<evidence type="ECO:0000259" key="11">
    <source>
        <dbReference type="PROSITE" id="PS51157"/>
    </source>
</evidence>
<gene>
    <name evidence="12" type="ORF">NBR_LOCUS20540</name>
</gene>
<evidence type="ECO:0000256" key="10">
    <source>
        <dbReference type="RuleBase" id="RU366018"/>
    </source>
</evidence>
<dbReference type="WBParaSite" id="NBR_0002053901-mRNA-1">
    <property type="protein sequence ID" value="NBR_0002053901-mRNA-1"/>
    <property type="gene ID" value="NBR_0002053901"/>
</dbReference>
<dbReference type="AlphaFoldDB" id="A0A0N4YTG7"/>
<dbReference type="FunFam" id="2.10.110.30:FF:000002">
    <property type="entry name" value="Putative e3 ubiquitin-protein ligase ubr3"/>
    <property type="match status" value="1"/>
</dbReference>
<evidence type="ECO:0000256" key="1">
    <source>
        <dbReference type="ARBA" id="ARBA00000900"/>
    </source>
</evidence>
<comment type="catalytic activity">
    <reaction evidence="1 10">
        <text>S-ubiquitinyl-[E2 ubiquitin-conjugating enzyme]-L-cysteine + [acceptor protein]-L-lysine = [E2 ubiquitin-conjugating enzyme]-L-cysteine + N(6)-ubiquitinyl-[acceptor protein]-L-lysine.</text>
        <dbReference type="EC" id="2.3.2.27"/>
    </reaction>
</comment>
<proteinExistence type="inferred from homology"/>
<keyword evidence="3 10" id="KW-0808">Transferase</keyword>